<evidence type="ECO:0000313" key="1">
    <source>
        <dbReference type="EMBL" id="HBB1575745.1"/>
    </source>
</evidence>
<evidence type="ECO:0000313" key="6">
    <source>
        <dbReference type="Proteomes" id="UP000254174"/>
    </source>
</evidence>
<dbReference type="EMBL" id="UASG01000011">
    <property type="protein sequence ID" value="SPX30905.1"/>
    <property type="molecule type" value="Genomic_DNA"/>
</dbReference>
<accession>A0A140RFB0</accession>
<dbReference type="AlphaFoldDB" id="A0A140RFB0"/>
<proteinExistence type="predicted"/>
<sequence length="56" mass="6536">MTLLDSVEAGKLTLRELIDTLAKDKNYKASKWDQRYREFTTLLQQTLTFAEPETDV</sequence>
<evidence type="ECO:0000313" key="4">
    <source>
        <dbReference type="EMBL" id="STM17022.1"/>
    </source>
</evidence>
<name>A0A140RFB0_ECOLX</name>
<dbReference type="EMBL" id="UGFC01000006">
    <property type="protein sequence ID" value="STM17022.1"/>
    <property type="molecule type" value="Genomic_DNA"/>
</dbReference>
<organism evidence="1">
    <name type="scientific">Escherichia coli</name>
    <dbReference type="NCBI Taxonomy" id="562"/>
    <lineage>
        <taxon>Bacteria</taxon>
        <taxon>Pseudomonadati</taxon>
        <taxon>Pseudomonadota</taxon>
        <taxon>Gammaproteobacteria</taxon>
        <taxon>Enterobacterales</taxon>
        <taxon>Enterobacteriaceae</taxon>
        <taxon>Escherichia</taxon>
    </lineage>
</organism>
<reference evidence="1" key="3">
    <citation type="submission" date="2021-03" db="EMBL/GenBank/DDBJ databases">
        <authorList>
            <consortium name="NCBI Pathogen Detection Project"/>
        </authorList>
    </citation>
    <scope>NUCLEOTIDE SEQUENCE</scope>
    <source>
        <strain evidence="1">Escherichia coli</strain>
    </source>
</reference>
<dbReference type="EMBL" id="UASG01000009">
    <property type="protein sequence ID" value="SPX29517.1"/>
    <property type="molecule type" value="Genomic_DNA"/>
</dbReference>
<dbReference type="Proteomes" id="UP000254174">
    <property type="component" value="Unassembled WGS sequence"/>
</dbReference>
<evidence type="ECO:0000313" key="2">
    <source>
        <dbReference type="EMBL" id="SPX29517.1"/>
    </source>
</evidence>
<evidence type="ECO:0000313" key="5">
    <source>
        <dbReference type="Proteomes" id="UP000250385"/>
    </source>
</evidence>
<reference evidence="1" key="1">
    <citation type="journal article" date="2018" name="Genome Biol.">
        <title>SKESA: strategic k-mer extension for scrupulous assemblies.</title>
        <authorList>
            <person name="Souvorov A."/>
            <person name="Agarwala R."/>
            <person name="Lipman D.J."/>
        </authorList>
    </citation>
    <scope>NUCLEOTIDE SEQUENCE</scope>
    <source>
        <strain evidence="1">Escherichia coli</strain>
    </source>
</reference>
<keyword evidence="1" id="KW-0378">Hydrolase</keyword>
<dbReference type="Proteomes" id="UP000250385">
    <property type="component" value="Unassembled WGS sequence"/>
</dbReference>
<keyword evidence="1" id="KW-0540">Nuclease</keyword>
<dbReference type="Proteomes" id="UP000870292">
    <property type="component" value="Unassembled WGS sequence"/>
</dbReference>
<gene>
    <name evidence="1" type="ORF">J0541_004762</name>
    <name evidence="2" type="ORF">NCTC10279_01769</name>
    <name evidence="3" type="ORF">NCTC10279_03258</name>
    <name evidence="4" type="ORF">NCTC7922_03458</name>
</gene>
<reference evidence="5 6" key="2">
    <citation type="submission" date="2018-06" db="EMBL/GenBank/DDBJ databases">
        <authorList>
            <consortium name="Pathogen Informatics"/>
            <person name="Doyle S."/>
        </authorList>
    </citation>
    <scope>NUCLEOTIDE SEQUENCE [LARGE SCALE GENOMIC DNA]</scope>
    <source>
        <strain evidence="2 5">NCTC10279</strain>
        <strain evidence="4 6">NCTC7922</strain>
    </source>
</reference>
<keyword evidence="1" id="KW-0255">Endonuclease</keyword>
<evidence type="ECO:0000313" key="3">
    <source>
        <dbReference type="EMBL" id="SPX30905.1"/>
    </source>
</evidence>
<dbReference type="EMBL" id="DADUEU010000047">
    <property type="protein sequence ID" value="HBB1575745.1"/>
    <property type="molecule type" value="Genomic_DNA"/>
</dbReference>
<protein>
    <submittedName>
        <fullName evidence="2 4">Endonuclease</fullName>
    </submittedName>
    <submittedName>
        <fullName evidence="1">Restriction endonuclease</fullName>
    </submittedName>
</protein>
<dbReference type="GO" id="GO:0004519">
    <property type="term" value="F:endonuclease activity"/>
    <property type="evidence" value="ECO:0007669"/>
    <property type="project" value="UniProtKB-KW"/>
</dbReference>